<dbReference type="PANTHER" id="PTHR31507">
    <property type="entry name" value="PROTEIN CBG15923"/>
    <property type="match status" value="1"/>
</dbReference>
<evidence type="ECO:0000313" key="2">
    <source>
        <dbReference type="Proteomes" id="UP001432322"/>
    </source>
</evidence>
<protein>
    <submittedName>
        <fullName evidence="1">Uncharacterized protein</fullName>
    </submittedName>
</protein>
<gene>
    <name evidence="1" type="ORF">PFISCL1PPCAC_1065</name>
</gene>
<evidence type="ECO:0000313" key="1">
    <source>
        <dbReference type="EMBL" id="GMT09768.1"/>
    </source>
</evidence>
<dbReference type="PROSITE" id="PS50092">
    <property type="entry name" value="TSP1"/>
    <property type="match status" value="1"/>
</dbReference>
<feature type="non-terminal residue" evidence="1">
    <location>
        <position position="1"/>
    </location>
</feature>
<reference evidence="1" key="1">
    <citation type="submission" date="2023-10" db="EMBL/GenBank/DDBJ databases">
        <title>Genome assembly of Pristionchus species.</title>
        <authorList>
            <person name="Yoshida K."/>
            <person name="Sommer R.J."/>
        </authorList>
    </citation>
    <scope>NUCLEOTIDE SEQUENCE</scope>
    <source>
        <strain evidence="1">RS5133</strain>
    </source>
</reference>
<proteinExistence type="predicted"/>
<organism evidence="1 2">
    <name type="scientific">Pristionchus fissidentatus</name>
    <dbReference type="NCBI Taxonomy" id="1538716"/>
    <lineage>
        <taxon>Eukaryota</taxon>
        <taxon>Metazoa</taxon>
        <taxon>Ecdysozoa</taxon>
        <taxon>Nematoda</taxon>
        <taxon>Chromadorea</taxon>
        <taxon>Rhabditida</taxon>
        <taxon>Rhabditina</taxon>
        <taxon>Diplogasteromorpha</taxon>
        <taxon>Diplogasteroidea</taxon>
        <taxon>Neodiplogasteridae</taxon>
        <taxon>Pristionchus</taxon>
    </lineage>
</organism>
<accession>A0AAV5USU2</accession>
<dbReference type="InterPro" id="IPR000884">
    <property type="entry name" value="TSP1_rpt"/>
</dbReference>
<dbReference type="PANTHER" id="PTHR31507:SF3">
    <property type="entry name" value="TIL DOMAIN-CONTAINING PROTEIN"/>
    <property type="match status" value="1"/>
</dbReference>
<keyword evidence="2" id="KW-1185">Reference proteome</keyword>
<dbReference type="Proteomes" id="UP001432322">
    <property type="component" value="Unassembled WGS sequence"/>
</dbReference>
<sequence length="98" mass="10526">IVILLLLTSCTFAQWSAWTETPDTPCPVTCGYCGVRVAATRTCTGVCSGPSQRYEECGAQMCLWPNKTCCPGYIKGLLPSREFECVAIATIPAKTTIA</sequence>
<name>A0AAV5USU2_9BILA</name>
<dbReference type="AlphaFoldDB" id="A0AAV5USU2"/>
<dbReference type="EMBL" id="BTSY01000001">
    <property type="protein sequence ID" value="GMT09768.1"/>
    <property type="molecule type" value="Genomic_DNA"/>
</dbReference>
<comment type="caution">
    <text evidence="1">The sequence shown here is derived from an EMBL/GenBank/DDBJ whole genome shotgun (WGS) entry which is preliminary data.</text>
</comment>